<dbReference type="AlphaFoldDB" id="A0A9W6WC90"/>
<dbReference type="Pfam" id="PF25681">
    <property type="entry name" value="Phage_TTP_17"/>
    <property type="match status" value="1"/>
</dbReference>
<evidence type="ECO:0000313" key="2">
    <source>
        <dbReference type="Proteomes" id="UP001165079"/>
    </source>
</evidence>
<name>A0A9W6WC90_9ACTN</name>
<evidence type="ECO:0000313" key="1">
    <source>
        <dbReference type="EMBL" id="GLZ81409.1"/>
    </source>
</evidence>
<dbReference type="Proteomes" id="UP001165079">
    <property type="component" value="Unassembled WGS sequence"/>
</dbReference>
<comment type="caution">
    <text evidence="1">The sequence shown here is derived from an EMBL/GenBank/DDBJ whole genome shotgun (WGS) entry which is preliminary data.</text>
</comment>
<proteinExistence type="predicted"/>
<dbReference type="EMBL" id="BSTX01000005">
    <property type="protein sequence ID" value="GLZ81409.1"/>
    <property type="molecule type" value="Genomic_DNA"/>
</dbReference>
<keyword evidence="2" id="KW-1185">Reference proteome</keyword>
<sequence length="224" mass="23279">MPADLLAPISPWETVGHTSLEDVLSLTSEGGEGTTLGTLQAKALRTRYSPRTEAFGLTLQQWDTPGLRLYYGANAVTLPDGNLGVPLDPIPTIAAFLAVFRDGDAHFAIYVPKAEIFRGDDLALSDTESLAGLPISVKPVAYGSNSWTYALTPMGASTEATGATAGTPGSFTPADSLAPANLAELIAEVTASPASAWTTGQYVTLADNSRAHWTGTAWATGIAP</sequence>
<gene>
    <name evidence="1" type="ORF">Afil01_62160</name>
</gene>
<dbReference type="RefSeq" id="WP_285666861.1">
    <property type="nucleotide sequence ID" value="NZ_BSTX01000005.1"/>
</dbReference>
<protein>
    <submittedName>
        <fullName evidence="1">Uncharacterized protein</fullName>
    </submittedName>
</protein>
<organism evidence="1 2">
    <name type="scientific">Actinorhabdospora filicis</name>
    <dbReference type="NCBI Taxonomy" id="1785913"/>
    <lineage>
        <taxon>Bacteria</taxon>
        <taxon>Bacillati</taxon>
        <taxon>Actinomycetota</taxon>
        <taxon>Actinomycetes</taxon>
        <taxon>Micromonosporales</taxon>
        <taxon>Micromonosporaceae</taxon>
        <taxon>Actinorhabdospora</taxon>
    </lineage>
</organism>
<reference evidence="1" key="1">
    <citation type="submission" date="2023-03" db="EMBL/GenBank/DDBJ databases">
        <title>Actinorhabdospora filicis NBRC 111898.</title>
        <authorList>
            <person name="Ichikawa N."/>
            <person name="Sato H."/>
            <person name="Tonouchi N."/>
        </authorList>
    </citation>
    <scope>NUCLEOTIDE SEQUENCE</scope>
    <source>
        <strain evidence="1">NBRC 111898</strain>
    </source>
</reference>
<dbReference type="InterPro" id="IPR058154">
    <property type="entry name" value="Bxb1_TTP-like"/>
</dbReference>
<accession>A0A9W6WC90</accession>